<feature type="signal peptide" evidence="1">
    <location>
        <begin position="1"/>
        <end position="24"/>
    </location>
</feature>
<protein>
    <submittedName>
        <fullName evidence="3">Uncharacterized protein</fullName>
    </submittedName>
</protein>
<evidence type="ECO:0000256" key="1">
    <source>
        <dbReference type="SAM" id="SignalP"/>
    </source>
</evidence>
<organism evidence="3 5">
    <name type="scientific">Puccinia graminis f. sp. tritici</name>
    <dbReference type="NCBI Taxonomy" id="56615"/>
    <lineage>
        <taxon>Eukaryota</taxon>
        <taxon>Fungi</taxon>
        <taxon>Dikarya</taxon>
        <taxon>Basidiomycota</taxon>
        <taxon>Pucciniomycotina</taxon>
        <taxon>Pucciniomycetes</taxon>
        <taxon>Pucciniales</taxon>
        <taxon>Pucciniaceae</taxon>
        <taxon>Puccinia</taxon>
    </lineage>
</organism>
<dbReference type="Proteomes" id="UP000325313">
    <property type="component" value="Unassembled WGS sequence"/>
</dbReference>
<gene>
    <name evidence="2" type="ORF">PGT21_023993</name>
    <name evidence="3" type="ORF">PGTUg99_035611</name>
</gene>
<accession>A0A5B0P4Z5</accession>
<evidence type="ECO:0000313" key="3">
    <source>
        <dbReference type="EMBL" id="KAA1095922.1"/>
    </source>
</evidence>
<comment type="caution">
    <text evidence="3">The sequence shown here is derived from an EMBL/GenBank/DDBJ whole genome shotgun (WGS) entry which is preliminary data.</text>
</comment>
<reference evidence="4 5" key="1">
    <citation type="submission" date="2019-05" db="EMBL/GenBank/DDBJ databases">
        <title>Emergence of the Ug99 lineage of the wheat stem rust pathogen through somatic hybridization.</title>
        <authorList>
            <person name="Li F."/>
            <person name="Upadhyaya N.M."/>
            <person name="Sperschneider J."/>
            <person name="Matny O."/>
            <person name="Nguyen-Phuc H."/>
            <person name="Mago R."/>
            <person name="Raley C."/>
            <person name="Miller M.E."/>
            <person name="Silverstein K.A.T."/>
            <person name="Henningsen E."/>
            <person name="Hirsch C.D."/>
            <person name="Visser B."/>
            <person name="Pretorius Z.A."/>
            <person name="Steffenson B.J."/>
            <person name="Schwessinger B."/>
            <person name="Dodds P.N."/>
            <person name="Figueroa M."/>
        </authorList>
    </citation>
    <scope>NUCLEOTIDE SEQUENCE [LARGE SCALE GENOMIC DNA]</scope>
    <source>
        <strain evidence="2">21-0</strain>
        <strain evidence="3 5">Ug99</strain>
    </source>
</reference>
<dbReference type="Proteomes" id="UP000324748">
    <property type="component" value="Unassembled WGS sequence"/>
</dbReference>
<keyword evidence="1" id="KW-0732">Signal</keyword>
<name>A0A5B0P4Z5_PUCGR</name>
<evidence type="ECO:0000313" key="2">
    <source>
        <dbReference type="EMBL" id="KAA1087164.1"/>
    </source>
</evidence>
<dbReference type="EMBL" id="VSWC01000105">
    <property type="protein sequence ID" value="KAA1087164.1"/>
    <property type="molecule type" value="Genomic_DNA"/>
</dbReference>
<evidence type="ECO:0000313" key="4">
    <source>
        <dbReference type="Proteomes" id="UP000324748"/>
    </source>
</evidence>
<proteinExistence type="predicted"/>
<feature type="chain" id="PRO_5033474134" evidence="1">
    <location>
        <begin position="25"/>
        <end position="280"/>
    </location>
</feature>
<sequence>MVMLLIKILVSLQLLNCYSTSVHSISISNSLTKRAEKLAGELSHRTIQGETQEALEKLNLVGNSEKTHFSQEIQHPEVSSNFDGPLSTLTPFEKEEYFSRFKRIVFHLRENNKTWKNMPAINEGTDPCTIFLEKFHHLMSTSTSTQKEWLFATIESYRNPADIHIPKSLRGGDFPEELENLEESQQEKLVEILEKIDSFIHSTEHPSKSINKELEDSFKNLIQTITNQSLVEAVLEAIQSLFLAQKLGEFEKDTGLYLLAWGPEQFELIQKALDKQVSHS</sequence>
<dbReference type="AlphaFoldDB" id="A0A5B0P4Z5"/>
<dbReference type="EMBL" id="VDEP01000371">
    <property type="protein sequence ID" value="KAA1095922.1"/>
    <property type="molecule type" value="Genomic_DNA"/>
</dbReference>
<keyword evidence="4" id="KW-1185">Reference proteome</keyword>
<evidence type="ECO:0000313" key="5">
    <source>
        <dbReference type="Proteomes" id="UP000325313"/>
    </source>
</evidence>